<feature type="chain" id="PRO_5026963092" evidence="8">
    <location>
        <begin position="26"/>
        <end position="524"/>
    </location>
</feature>
<evidence type="ECO:0000313" key="10">
    <source>
        <dbReference type="Proteomes" id="UP000502756"/>
    </source>
</evidence>
<feature type="signal peptide" evidence="8">
    <location>
        <begin position="1"/>
        <end position="25"/>
    </location>
</feature>
<dbReference type="Proteomes" id="UP000502756">
    <property type="component" value="Chromosome"/>
</dbReference>
<dbReference type="InterPro" id="IPR011118">
    <property type="entry name" value="Tannase/feruloyl_esterase"/>
</dbReference>
<evidence type="ECO:0000256" key="8">
    <source>
        <dbReference type="SAM" id="SignalP"/>
    </source>
</evidence>
<keyword evidence="6" id="KW-0106">Calcium</keyword>
<name>A0A6M5Y3X9_9BACT</name>
<evidence type="ECO:0000256" key="1">
    <source>
        <dbReference type="ARBA" id="ARBA00006249"/>
    </source>
</evidence>
<evidence type="ECO:0000256" key="4">
    <source>
        <dbReference type="ARBA" id="ARBA00022729"/>
    </source>
</evidence>
<gene>
    <name evidence="9" type="ORF">HNV11_01215</name>
</gene>
<proteinExistence type="inferred from homology"/>
<reference evidence="9 10" key="1">
    <citation type="submission" date="2020-05" db="EMBL/GenBank/DDBJ databases">
        <title>Genome sequencing of Spirosoma sp. TS118.</title>
        <authorList>
            <person name="Lee J.-H."/>
            <person name="Jeong S."/>
            <person name="Zhao L."/>
            <person name="Jung J.-H."/>
            <person name="Kim M.-K."/>
            <person name="Lim S."/>
        </authorList>
    </citation>
    <scope>NUCLEOTIDE SEQUENCE [LARGE SCALE GENOMIC DNA]</scope>
    <source>
        <strain evidence="9 10">TS118</strain>
    </source>
</reference>
<dbReference type="Pfam" id="PF07519">
    <property type="entry name" value="Tannase"/>
    <property type="match status" value="1"/>
</dbReference>
<protein>
    <submittedName>
        <fullName evidence="9">Tannase/feruloyl esterase family alpha/beta hydrolase</fullName>
    </submittedName>
</protein>
<accession>A0A6M5Y3X9</accession>
<dbReference type="KEGG" id="stae:HNV11_01215"/>
<evidence type="ECO:0000256" key="7">
    <source>
        <dbReference type="ARBA" id="ARBA00023157"/>
    </source>
</evidence>
<keyword evidence="3" id="KW-0479">Metal-binding</keyword>
<dbReference type="PANTHER" id="PTHR33938">
    <property type="entry name" value="FERULOYL ESTERASE B-RELATED"/>
    <property type="match status" value="1"/>
</dbReference>
<dbReference type="PANTHER" id="PTHR33938:SF15">
    <property type="entry name" value="FERULOYL ESTERASE B-RELATED"/>
    <property type="match status" value="1"/>
</dbReference>
<keyword evidence="5 9" id="KW-0378">Hydrolase</keyword>
<organism evidence="9 10">
    <name type="scientific">Spirosoma taeanense</name>
    <dbReference type="NCBI Taxonomy" id="2735870"/>
    <lineage>
        <taxon>Bacteria</taxon>
        <taxon>Pseudomonadati</taxon>
        <taxon>Bacteroidota</taxon>
        <taxon>Cytophagia</taxon>
        <taxon>Cytophagales</taxon>
        <taxon>Cytophagaceae</taxon>
        <taxon>Spirosoma</taxon>
    </lineage>
</organism>
<dbReference type="AlphaFoldDB" id="A0A6M5Y3X9"/>
<dbReference type="GO" id="GO:0046872">
    <property type="term" value="F:metal ion binding"/>
    <property type="evidence" value="ECO:0007669"/>
    <property type="project" value="UniProtKB-KW"/>
</dbReference>
<dbReference type="EMBL" id="CP053435">
    <property type="protein sequence ID" value="QJW88090.1"/>
    <property type="molecule type" value="Genomic_DNA"/>
</dbReference>
<evidence type="ECO:0000313" key="9">
    <source>
        <dbReference type="EMBL" id="QJW88090.1"/>
    </source>
</evidence>
<evidence type="ECO:0000256" key="6">
    <source>
        <dbReference type="ARBA" id="ARBA00022837"/>
    </source>
</evidence>
<evidence type="ECO:0000256" key="5">
    <source>
        <dbReference type="ARBA" id="ARBA00022801"/>
    </source>
</evidence>
<comment type="similarity">
    <text evidence="1">Belongs to the tannase family.</text>
</comment>
<dbReference type="InterPro" id="IPR029058">
    <property type="entry name" value="AB_hydrolase_fold"/>
</dbReference>
<evidence type="ECO:0000256" key="3">
    <source>
        <dbReference type="ARBA" id="ARBA00022723"/>
    </source>
</evidence>
<evidence type="ECO:0000256" key="2">
    <source>
        <dbReference type="ARBA" id="ARBA00022487"/>
    </source>
</evidence>
<sequence length="524" mass="57174">MKTMRLVSTVSFMAVLTLLTSTVFAQNRNQLARYLWHWYGDVAPLKPIYTEVTPVCGCETLTNISLANGKVMAASVNQEEGTCNVTAIVNHPPANDSVKVWIALPLKNWNGRFQGNGGGGFLGGADWTFGNAISQGFAVGATNTGHEGGSATFALDSNRSLNWQLIQDNAYLGIHDMTVVGKELVKAFYGKPAKYAYFVGGSMGGRQGLSEAQRYPEDYDGILSLYPAVNFTRSVTSGLWPQVVMHQVNNYIPAQKITAISKAVIEAADSQDGVVDSVIQDPIHLKFDPKVLVGKNMGGSIFTEADAEVLRRIWQGPRTVDGKFLWYGFLPGADLSATAGTTGQPLVGKPAETFDYWARYFLLANPNWQSSKITQAQFQLLFNQAVEQYKEVYATDNPDLTGFRDKGGKLMILQGLTDQLLPPQAAIDYYGKVQARMGGAKKTAAFTRLFLLPGLDHALNGAAPKPINHFVSLVRWVEEGKAPEQLKGELRDGSNKAIRSCIFYPYLSEATKFVERTGGAQASQ</sequence>
<dbReference type="Gene3D" id="3.40.50.1820">
    <property type="entry name" value="alpha/beta hydrolase"/>
    <property type="match status" value="1"/>
</dbReference>
<dbReference type="GO" id="GO:0052689">
    <property type="term" value="F:carboxylic ester hydrolase activity"/>
    <property type="evidence" value="ECO:0007669"/>
    <property type="project" value="UniProtKB-KW"/>
</dbReference>
<keyword evidence="4 8" id="KW-0732">Signal</keyword>
<dbReference type="RefSeq" id="WP_171737922.1">
    <property type="nucleotide sequence ID" value="NZ_CP053435.1"/>
</dbReference>
<keyword evidence="7" id="KW-1015">Disulfide bond</keyword>
<keyword evidence="10" id="KW-1185">Reference proteome</keyword>
<keyword evidence="2" id="KW-0719">Serine esterase</keyword>
<dbReference type="SUPFAM" id="SSF53474">
    <property type="entry name" value="alpha/beta-Hydrolases"/>
    <property type="match status" value="1"/>
</dbReference>